<proteinExistence type="predicted"/>
<gene>
    <name evidence="2" type="ORF">Poli38472_005914</name>
</gene>
<organism evidence="2 3">
    <name type="scientific">Pythium oligandrum</name>
    <name type="common">Mycoparasitic fungus</name>
    <dbReference type="NCBI Taxonomy" id="41045"/>
    <lineage>
        <taxon>Eukaryota</taxon>
        <taxon>Sar</taxon>
        <taxon>Stramenopiles</taxon>
        <taxon>Oomycota</taxon>
        <taxon>Peronosporomycetes</taxon>
        <taxon>Pythiales</taxon>
        <taxon>Pythiaceae</taxon>
        <taxon>Pythium</taxon>
    </lineage>
</organism>
<feature type="region of interest" description="Disordered" evidence="1">
    <location>
        <begin position="238"/>
        <end position="281"/>
    </location>
</feature>
<reference evidence="2" key="1">
    <citation type="submission" date="2019-03" db="EMBL/GenBank/DDBJ databases">
        <title>Long read genome sequence of the mycoparasitic Pythium oligandrum ATCC 38472 isolated from sugarbeet rhizosphere.</title>
        <authorList>
            <person name="Gaulin E."/>
        </authorList>
    </citation>
    <scope>NUCLEOTIDE SEQUENCE</scope>
    <source>
        <strain evidence="2">ATCC 38472_TT</strain>
    </source>
</reference>
<dbReference type="Proteomes" id="UP000794436">
    <property type="component" value="Unassembled WGS sequence"/>
</dbReference>
<comment type="caution">
    <text evidence="2">The sequence shown here is derived from an EMBL/GenBank/DDBJ whole genome shotgun (WGS) entry which is preliminary data.</text>
</comment>
<protein>
    <submittedName>
        <fullName evidence="2">Uncharacterized protein</fullName>
    </submittedName>
</protein>
<accession>A0A8K1FMN9</accession>
<keyword evidence="3" id="KW-1185">Reference proteome</keyword>
<dbReference type="EMBL" id="SPLM01000002">
    <property type="protein sequence ID" value="TMW68446.1"/>
    <property type="molecule type" value="Genomic_DNA"/>
</dbReference>
<name>A0A8K1FMN9_PYTOL</name>
<sequence>MNGAPTQLDAPTSDDYWKNEYKRRADFGKSAAASVLLRTQVLTLSEYRNEARRPPLPRETLIAQYGSIFVPIPISLADEETLEDYEMSFQDWLINRGIKTSDLKRDARLERTLRCDFALLKATGGKGSSSVAKPQVPSRVIAPAPTTVHVNKKKEKVRKPTSAFVPVAKQAEAKEESSKQIPVPEDPYGFPECCSVQLPPSSATLEALITAYTGCGCRNCLRHCTLRMAERVTQLEEADRASRAVKHKKRARIEPDEPPSPPTQPAAIIESNEQTTNRPDDFDFSLIGLASKRARLLEATSTVPSSHRTQSTEDPIETRLIHRFDKLNELVLTSERKLETLMAEKPNNHPKKKLTKVHELQQKISSDKEARTASLVVAVVNLWRHDEKELLEMTSTSEIRSRGVQWAETTRKSPPSRFS</sequence>
<evidence type="ECO:0000313" key="2">
    <source>
        <dbReference type="EMBL" id="TMW68446.1"/>
    </source>
</evidence>
<evidence type="ECO:0000313" key="3">
    <source>
        <dbReference type="Proteomes" id="UP000794436"/>
    </source>
</evidence>
<evidence type="ECO:0000256" key="1">
    <source>
        <dbReference type="SAM" id="MobiDB-lite"/>
    </source>
</evidence>
<dbReference type="AlphaFoldDB" id="A0A8K1FMN9"/>